<comment type="caution">
    <text evidence="3">The sequence shown here is derived from an EMBL/GenBank/DDBJ whole genome shotgun (WGS) entry which is preliminary data.</text>
</comment>
<reference evidence="3" key="1">
    <citation type="submission" date="2023-02" db="EMBL/GenBank/DDBJ databases">
        <title>Actinokineospora globicatena NBRC 15670.</title>
        <authorList>
            <person name="Ichikawa N."/>
            <person name="Sato H."/>
            <person name="Tonouchi N."/>
        </authorList>
    </citation>
    <scope>NUCLEOTIDE SEQUENCE</scope>
    <source>
        <strain evidence="3">NBRC 15670</strain>
    </source>
</reference>
<gene>
    <name evidence="3" type="ORF">Aglo03_46780</name>
</gene>
<evidence type="ECO:0000256" key="2">
    <source>
        <dbReference type="SAM" id="SignalP"/>
    </source>
</evidence>
<dbReference type="EMBL" id="BSSD01000007">
    <property type="protein sequence ID" value="GLW93862.1"/>
    <property type="molecule type" value="Genomic_DNA"/>
</dbReference>
<evidence type="ECO:0000313" key="4">
    <source>
        <dbReference type="Proteomes" id="UP001165042"/>
    </source>
</evidence>
<proteinExistence type="predicted"/>
<dbReference type="NCBIfam" id="NF040603">
    <property type="entry name" value="choice_anch_P"/>
    <property type="match status" value="1"/>
</dbReference>
<protein>
    <recommendedName>
        <fullName evidence="5">LPXTG-motif cell wall anchor domain-containing protein</fullName>
    </recommendedName>
</protein>
<name>A0A9W6QSL9_9PSEU</name>
<keyword evidence="4" id="KW-1185">Reference proteome</keyword>
<keyword evidence="1" id="KW-0812">Transmembrane</keyword>
<keyword evidence="1" id="KW-1133">Transmembrane helix</keyword>
<organism evidence="3 4">
    <name type="scientific">Actinokineospora globicatena</name>
    <dbReference type="NCBI Taxonomy" id="103729"/>
    <lineage>
        <taxon>Bacteria</taxon>
        <taxon>Bacillati</taxon>
        <taxon>Actinomycetota</taxon>
        <taxon>Actinomycetes</taxon>
        <taxon>Pseudonocardiales</taxon>
        <taxon>Pseudonocardiaceae</taxon>
        <taxon>Actinokineospora</taxon>
    </lineage>
</organism>
<evidence type="ECO:0000256" key="1">
    <source>
        <dbReference type="SAM" id="Phobius"/>
    </source>
</evidence>
<evidence type="ECO:0008006" key="5">
    <source>
        <dbReference type="Google" id="ProtNLM"/>
    </source>
</evidence>
<feature type="transmembrane region" description="Helical" evidence="1">
    <location>
        <begin position="216"/>
        <end position="235"/>
    </location>
</feature>
<dbReference type="AlphaFoldDB" id="A0A9W6QSL9"/>
<dbReference type="RefSeq" id="WP_285612097.1">
    <property type="nucleotide sequence ID" value="NZ_BSSD01000007.1"/>
</dbReference>
<dbReference type="Proteomes" id="UP001165042">
    <property type="component" value="Unassembled WGS sequence"/>
</dbReference>
<sequence>MYKRWLRRACATGVTAAAVLLAGATPAVAAPGDASAFVASARVALLGQVTTAVSPLAPSSTSGAASAQLANTAVPGVATAGLVTTSANRDDDTGVVSARSSLTDVAVLLSNMGTIGAITVSCEATQGGVTGKTSLADVALKTATVPLEPRANTTIGVPNVASLVFNEHVRAADGTLTVNGIHLRLNALVGEGDLVLGSATCGVAAPPMPMASGSGLWAGVGLLALVALPVGVTAIRRRRVDTA</sequence>
<feature type="chain" id="PRO_5040988713" description="LPXTG-motif cell wall anchor domain-containing protein" evidence="2">
    <location>
        <begin position="30"/>
        <end position="243"/>
    </location>
</feature>
<feature type="signal peptide" evidence="2">
    <location>
        <begin position="1"/>
        <end position="29"/>
    </location>
</feature>
<evidence type="ECO:0000313" key="3">
    <source>
        <dbReference type="EMBL" id="GLW93862.1"/>
    </source>
</evidence>
<keyword evidence="2" id="KW-0732">Signal</keyword>
<accession>A0A9W6QSL9</accession>
<keyword evidence="1" id="KW-0472">Membrane</keyword>